<keyword evidence="7" id="KW-1133">Transmembrane helix</keyword>
<keyword evidence="3" id="KW-0479">Metal-binding</keyword>
<feature type="transmembrane region" description="Helical" evidence="7">
    <location>
        <begin position="339"/>
        <end position="358"/>
    </location>
</feature>
<dbReference type="Gene3D" id="2.60.40.10">
    <property type="entry name" value="Immunoglobulins"/>
    <property type="match status" value="1"/>
</dbReference>
<evidence type="ECO:0000256" key="6">
    <source>
        <dbReference type="ARBA" id="ARBA00023014"/>
    </source>
</evidence>
<dbReference type="SUPFAM" id="SSF54862">
    <property type="entry name" value="4Fe-4S ferredoxins"/>
    <property type="match status" value="1"/>
</dbReference>
<feature type="domain" description="4Fe-4S ferredoxin-type" evidence="8">
    <location>
        <begin position="262"/>
        <end position="290"/>
    </location>
</feature>
<protein>
    <submittedName>
        <fullName evidence="9">Cytochrome c oxidase accessory protein CcoG</fullName>
    </submittedName>
</protein>
<keyword evidence="1" id="KW-0813">Transport</keyword>
<gene>
    <name evidence="9" type="primary">ccoG</name>
    <name evidence="9" type="ORF">G3O08_10535</name>
</gene>
<dbReference type="Pfam" id="PF13746">
    <property type="entry name" value="Fer4_18"/>
    <property type="match status" value="1"/>
</dbReference>
<comment type="caution">
    <text evidence="9">The sequence shown here is derived from an EMBL/GenBank/DDBJ whole genome shotgun (WGS) entry which is preliminary data.</text>
</comment>
<dbReference type="EMBL" id="JAAGVY010000017">
    <property type="protein sequence ID" value="NEN23935.1"/>
    <property type="molecule type" value="Genomic_DNA"/>
</dbReference>
<dbReference type="PROSITE" id="PS00198">
    <property type="entry name" value="4FE4S_FER_1"/>
    <property type="match status" value="1"/>
</dbReference>
<sequence length="470" mass="53399">MTEPDQIKDTESFRDSISTIGEDGKRKWVYPKKPKGKFTTARGWVSIFLLAFLFGAPFIKIDGQPFLLFNLIERKFIIFGQVFWPQDFYIFGLGMIIFVLFIALFTVVYGRLFCGWVCPQTIFMENVFRRVEYFIEGDWKQQMKLNKEPWNQKKIFKKTSKHIIFFAISFIIANTFLAYIVGIDELIDIITSPVTEHVGGLASITVFSGVFYGVFAFMREQVCTTVCPYGRLQGVMLDRQSIVVAYDRVRGEPRGKFRKNEDRDEVNKGDCIDCLQCVNVCPTGIDIRNGTQLECVNCTACIDACDEMMVAVNLPTGLIRYTSEEQINTRKPFRLSTRAKAYTTLLVVLVGVLVALLFTRTSVELNILRTPGMLYQTNDDGSISNLYSYKVINKTNKEMTLNFVPIDEGYKIKMVGHNPTLSEQSTAEGAFFLSAPESAFELGKTFTKLQVYDADGKLIDKVKVRISGPL</sequence>
<keyword evidence="6" id="KW-0411">Iron-sulfur</keyword>
<evidence type="ECO:0000313" key="10">
    <source>
        <dbReference type="Proteomes" id="UP000486602"/>
    </source>
</evidence>
<proteinExistence type="predicted"/>
<dbReference type="InterPro" id="IPR017900">
    <property type="entry name" value="4Fe4S_Fe_S_CS"/>
</dbReference>
<keyword evidence="4" id="KW-0249">Electron transport</keyword>
<dbReference type="Pfam" id="PF12801">
    <property type="entry name" value="Fer4_5"/>
    <property type="match status" value="1"/>
</dbReference>
<evidence type="ECO:0000256" key="7">
    <source>
        <dbReference type="SAM" id="Phobius"/>
    </source>
</evidence>
<dbReference type="InterPro" id="IPR013783">
    <property type="entry name" value="Ig-like_fold"/>
</dbReference>
<evidence type="ECO:0000313" key="9">
    <source>
        <dbReference type="EMBL" id="NEN23935.1"/>
    </source>
</evidence>
<evidence type="ECO:0000256" key="5">
    <source>
        <dbReference type="ARBA" id="ARBA00023004"/>
    </source>
</evidence>
<reference evidence="9 10" key="1">
    <citation type="submission" date="2020-02" db="EMBL/GenBank/DDBJ databases">
        <title>Out from the shadows clarifying the taxonomy of the family Cryomorphaceae and related taxa by utilizing the GTDB taxonomic framework.</title>
        <authorList>
            <person name="Bowman J.P."/>
        </authorList>
    </citation>
    <scope>NUCLEOTIDE SEQUENCE [LARGE SCALE GENOMIC DNA]</scope>
    <source>
        <strain evidence="9 10">QSSC 1-22</strain>
    </source>
</reference>
<dbReference type="RefSeq" id="WP_163285327.1">
    <property type="nucleotide sequence ID" value="NZ_JAAGVY010000017.1"/>
</dbReference>
<feature type="transmembrane region" description="Helical" evidence="7">
    <location>
        <begin position="41"/>
        <end position="59"/>
    </location>
</feature>
<dbReference type="GO" id="GO:0005886">
    <property type="term" value="C:plasma membrane"/>
    <property type="evidence" value="ECO:0007669"/>
    <property type="project" value="TreeGrafter"/>
</dbReference>
<keyword evidence="2" id="KW-0004">4Fe-4S</keyword>
<accession>A0A7K3WTE8</accession>
<dbReference type="Proteomes" id="UP000486602">
    <property type="component" value="Unassembled WGS sequence"/>
</dbReference>
<dbReference type="GO" id="GO:0051539">
    <property type="term" value="F:4 iron, 4 sulfur cluster binding"/>
    <property type="evidence" value="ECO:0007669"/>
    <property type="project" value="UniProtKB-KW"/>
</dbReference>
<feature type="transmembrane region" description="Helical" evidence="7">
    <location>
        <begin position="201"/>
        <end position="218"/>
    </location>
</feature>
<name>A0A7K3WTE8_9FLAO</name>
<evidence type="ECO:0000256" key="4">
    <source>
        <dbReference type="ARBA" id="ARBA00022982"/>
    </source>
</evidence>
<dbReference type="GO" id="GO:0046872">
    <property type="term" value="F:metal ion binding"/>
    <property type="evidence" value="ECO:0007669"/>
    <property type="project" value="UniProtKB-KW"/>
</dbReference>
<dbReference type="PANTHER" id="PTHR30176">
    <property type="entry name" value="FERREDOXIN-TYPE PROTEIN NAPH"/>
    <property type="match status" value="1"/>
</dbReference>
<evidence type="ECO:0000256" key="2">
    <source>
        <dbReference type="ARBA" id="ARBA00022485"/>
    </source>
</evidence>
<dbReference type="Gene3D" id="3.30.70.20">
    <property type="match status" value="1"/>
</dbReference>
<dbReference type="InterPro" id="IPR051684">
    <property type="entry name" value="Electron_Trans/Redox"/>
</dbReference>
<dbReference type="NCBIfam" id="TIGR02745">
    <property type="entry name" value="ccoG_rdxA_fixG"/>
    <property type="match status" value="1"/>
</dbReference>
<dbReference type="InterPro" id="IPR032879">
    <property type="entry name" value="FixG_C"/>
</dbReference>
<feature type="transmembrane region" description="Helical" evidence="7">
    <location>
        <begin position="88"/>
        <end position="109"/>
    </location>
</feature>
<dbReference type="InterPro" id="IPR014116">
    <property type="entry name" value="Cyt_c_oxidase_cbb3_FixG"/>
</dbReference>
<keyword evidence="5" id="KW-0408">Iron</keyword>
<dbReference type="Pfam" id="PF11614">
    <property type="entry name" value="FixG_C"/>
    <property type="match status" value="1"/>
</dbReference>
<dbReference type="PANTHER" id="PTHR30176:SF3">
    <property type="entry name" value="FERREDOXIN-TYPE PROTEIN NAPH"/>
    <property type="match status" value="1"/>
</dbReference>
<dbReference type="InterPro" id="IPR017896">
    <property type="entry name" value="4Fe4S_Fe-S-bd"/>
</dbReference>
<evidence type="ECO:0000256" key="1">
    <source>
        <dbReference type="ARBA" id="ARBA00022448"/>
    </source>
</evidence>
<keyword evidence="10" id="KW-1185">Reference proteome</keyword>
<dbReference type="PROSITE" id="PS51379">
    <property type="entry name" value="4FE4S_FER_2"/>
    <property type="match status" value="1"/>
</dbReference>
<evidence type="ECO:0000259" key="8">
    <source>
        <dbReference type="PROSITE" id="PS51379"/>
    </source>
</evidence>
<evidence type="ECO:0000256" key="3">
    <source>
        <dbReference type="ARBA" id="ARBA00022723"/>
    </source>
</evidence>
<keyword evidence="7" id="KW-0812">Transmembrane</keyword>
<dbReference type="AlphaFoldDB" id="A0A7K3WTE8"/>
<keyword evidence="7" id="KW-0472">Membrane</keyword>
<feature type="transmembrane region" description="Helical" evidence="7">
    <location>
        <begin position="163"/>
        <end position="181"/>
    </location>
</feature>
<organism evidence="9 10">
    <name type="scientific">Cryomorpha ignava</name>
    <dbReference type="NCBI Taxonomy" id="101383"/>
    <lineage>
        <taxon>Bacteria</taxon>
        <taxon>Pseudomonadati</taxon>
        <taxon>Bacteroidota</taxon>
        <taxon>Flavobacteriia</taxon>
        <taxon>Flavobacteriales</taxon>
        <taxon>Cryomorphaceae</taxon>
        <taxon>Cryomorpha</taxon>
    </lineage>
</organism>